<feature type="transmembrane region" description="Helical" evidence="1">
    <location>
        <begin position="203"/>
        <end position="224"/>
    </location>
</feature>
<dbReference type="KEGG" id="rul:UC8_20460"/>
<protein>
    <submittedName>
        <fullName evidence="2">Uncharacterized protein</fullName>
    </submittedName>
</protein>
<reference evidence="2 3" key="1">
    <citation type="submission" date="2019-08" db="EMBL/GenBank/DDBJ databases">
        <title>Deep-cultivation of Planctomycetes and their phenomic and genomic characterization uncovers novel biology.</title>
        <authorList>
            <person name="Wiegand S."/>
            <person name="Jogler M."/>
            <person name="Boedeker C."/>
            <person name="Pinto D."/>
            <person name="Vollmers J."/>
            <person name="Rivas-Marin E."/>
            <person name="Kohn T."/>
            <person name="Peeters S.H."/>
            <person name="Heuer A."/>
            <person name="Rast P."/>
            <person name="Oberbeckmann S."/>
            <person name="Bunk B."/>
            <person name="Jeske O."/>
            <person name="Meyerdierks A."/>
            <person name="Storesund J.E."/>
            <person name="Kallscheuer N."/>
            <person name="Luecker S."/>
            <person name="Lage O.M."/>
            <person name="Pohl T."/>
            <person name="Merkel B.J."/>
            <person name="Hornburger P."/>
            <person name="Mueller R.-W."/>
            <person name="Bruemmer F."/>
            <person name="Labrenz M."/>
            <person name="Spormann A.M."/>
            <person name="Op den Camp H."/>
            <person name="Overmann J."/>
            <person name="Amann R."/>
            <person name="Jetten M.S.M."/>
            <person name="Mascher T."/>
            <person name="Medema M.H."/>
            <person name="Devos D.P."/>
            <person name="Kaster A.-K."/>
            <person name="Ovreas L."/>
            <person name="Rohde M."/>
            <person name="Galperin M.Y."/>
            <person name="Jogler C."/>
        </authorList>
    </citation>
    <scope>NUCLEOTIDE SEQUENCE [LARGE SCALE GENOMIC DNA]</scope>
    <source>
        <strain evidence="2 3">UC8</strain>
    </source>
</reference>
<name>A0A5B9QQ56_9BACT</name>
<feature type="transmembrane region" description="Helical" evidence="1">
    <location>
        <begin position="99"/>
        <end position="124"/>
    </location>
</feature>
<gene>
    <name evidence="2" type="ORF">UC8_20460</name>
</gene>
<feature type="transmembrane region" description="Helical" evidence="1">
    <location>
        <begin position="35"/>
        <end position="57"/>
    </location>
</feature>
<evidence type="ECO:0000256" key="1">
    <source>
        <dbReference type="SAM" id="Phobius"/>
    </source>
</evidence>
<keyword evidence="3" id="KW-1185">Reference proteome</keyword>
<dbReference type="AlphaFoldDB" id="A0A5B9QQ56"/>
<organism evidence="2 3">
    <name type="scientific">Roseimaritima ulvae</name>
    <dbReference type="NCBI Taxonomy" id="980254"/>
    <lineage>
        <taxon>Bacteria</taxon>
        <taxon>Pseudomonadati</taxon>
        <taxon>Planctomycetota</taxon>
        <taxon>Planctomycetia</taxon>
        <taxon>Pirellulales</taxon>
        <taxon>Pirellulaceae</taxon>
        <taxon>Roseimaritima</taxon>
    </lineage>
</organism>
<keyword evidence="1" id="KW-0472">Membrane</keyword>
<evidence type="ECO:0000313" key="3">
    <source>
        <dbReference type="Proteomes" id="UP000325286"/>
    </source>
</evidence>
<keyword evidence="1" id="KW-1133">Transmembrane helix</keyword>
<feature type="transmembrane region" description="Helical" evidence="1">
    <location>
        <begin position="145"/>
        <end position="168"/>
    </location>
</feature>
<keyword evidence="1" id="KW-0812">Transmembrane</keyword>
<dbReference type="Proteomes" id="UP000325286">
    <property type="component" value="Chromosome"/>
</dbReference>
<feature type="transmembrane region" description="Helical" evidence="1">
    <location>
        <begin position="230"/>
        <end position="254"/>
    </location>
</feature>
<evidence type="ECO:0000313" key="2">
    <source>
        <dbReference type="EMBL" id="QEG40042.1"/>
    </source>
</evidence>
<proteinExistence type="predicted"/>
<accession>A0A5B9QQ56</accession>
<dbReference type="EMBL" id="CP042914">
    <property type="protein sequence ID" value="QEG40042.1"/>
    <property type="molecule type" value="Genomic_DNA"/>
</dbReference>
<feature type="transmembrane region" description="Helical" evidence="1">
    <location>
        <begin position="174"/>
        <end position="191"/>
    </location>
</feature>
<sequence length="268" mass="29380">MVPYCIPSAAEPMSETIPQPRGNKTKIKTKLKTFWFLRGMVLGLLLVGTANAVSYFVRSDGWGSLLGDRQADREAIGFPLELWRAGSAYGGLFVARVPLLVNALTAVLVGACCGALMVINHRWLEQMLIDLETREREATQHNFQFTLQGLLVITVLAAVAAMLVKTFASRPESLLFIYVLGPTALVLLALLPYRIAWQQRVAILAPITIAMIAVALAIGASLGIEFDVVLMGIFICWVPQSMLAATALTVSLMIQYQRQQHRQPPSQS</sequence>